<dbReference type="Gene3D" id="1.20.140.10">
    <property type="entry name" value="Butyryl-CoA Dehydrogenase, subunit A, domain 3"/>
    <property type="match status" value="1"/>
</dbReference>
<evidence type="ECO:0000256" key="2">
    <source>
        <dbReference type="ARBA" id="ARBA00009347"/>
    </source>
</evidence>
<dbReference type="InterPro" id="IPR036250">
    <property type="entry name" value="AcylCo_DH-like_C"/>
</dbReference>
<organism evidence="10 11">
    <name type="scientific">Rhodococcus wratislaviensis</name>
    <name type="common">Tsukamurella wratislaviensis</name>
    <dbReference type="NCBI Taxonomy" id="44752"/>
    <lineage>
        <taxon>Bacteria</taxon>
        <taxon>Bacillati</taxon>
        <taxon>Actinomycetota</taxon>
        <taxon>Actinomycetes</taxon>
        <taxon>Mycobacteriales</taxon>
        <taxon>Nocardiaceae</taxon>
        <taxon>Rhodococcus</taxon>
    </lineage>
</organism>
<dbReference type="InterPro" id="IPR009075">
    <property type="entry name" value="AcylCo_DH/oxidase_C"/>
</dbReference>
<dbReference type="PANTHER" id="PTHR43292:SF3">
    <property type="entry name" value="ACYL-COA DEHYDROGENASE FADE29"/>
    <property type="match status" value="1"/>
</dbReference>
<evidence type="ECO:0000259" key="9">
    <source>
        <dbReference type="Pfam" id="PF02771"/>
    </source>
</evidence>
<evidence type="ECO:0000256" key="1">
    <source>
        <dbReference type="ARBA" id="ARBA00001974"/>
    </source>
</evidence>
<dbReference type="InterPro" id="IPR037069">
    <property type="entry name" value="AcylCoA_DH/ox_N_sf"/>
</dbReference>
<dbReference type="PANTHER" id="PTHR43292">
    <property type="entry name" value="ACYL-COA DEHYDROGENASE"/>
    <property type="match status" value="1"/>
</dbReference>
<dbReference type="Proteomes" id="UP000287519">
    <property type="component" value="Unassembled WGS sequence"/>
</dbReference>
<sequence>MSIMLIDNAGATPAAMACENSDTGADTAFRLAIRSWIEENLPSDWRGRSFGATDESLSEQRRKFGALLGRAGWLTANWPTSVGGLGASAARRIAVLEELVAAGAPEPMNSNSLGIFAPTLIKYGTPDQHRKFLPDMVTHNAIWCQGFSEPEAGSDLAAISTRGEIVGDQLVITGQKIWTSYAHLADFCYILVRTERSEKRHSGLTLAILPMHQDAVDVRPLRNIAGTDEFCEVFLDGATTPMTNIVGEPGNGWSMAMYALSQERSVGLAQRSLKLRAEFTALAEIAGRELTEGNLRDNDPILTGGMVDAYVRSLVTTSMVRRAIDLDAAGKDIGTVAAMAKVFWSESHQEQMGLAAHILGSDFVSGNGVGSDWYRASVFTRAETIYGGTTQIQRNVLARSLGLPKGK</sequence>
<evidence type="ECO:0000313" key="10">
    <source>
        <dbReference type="EMBL" id="GCE42157.1"/>
    </source>
</evidence>
<dbReference type="OrthoDB" id="2431337at2"/>
<evidence type="ECO:0000313" key="11">
    <source>
        <dbReference type="Proteomes" id="UP000287519"/>
    </source>
</evidence>
<evidence type="ECO:0000256" key="3">
    <source>
        <dbReference type="ARBA" id="ARBA00022630"/>
    </source>
</evidence>
<evidence type="ECO:0000256" key="5">
    <source>
        <dbReference type="ARBA" id="ARBA00023002"/>
    </source>
</evidence>
<dbReference type="GO" id="GO:0050660">
    <property type="term" value="F:flavin adenine dinucleotide binding"/>
    <property type="evidence" value="ECO:0007669"/>
    <property type="project" value="InterPro"/>
</dbReference>
<keyword evidence="4 6" id="KW-0274">FAD</keyword>
<name>A0A402CF29_RHOWR</name>
<dbReference type="GO" id="GO:0016627">
    <property type="term" value="F:oxidoreductase activity, acting on the CH-CH group of donors"/>
    <property type="evidence" value="ECO:0007669"/>
    <property type="project" value="InterPro"/>
</dbReference>
<dbReference type="Gene3D" id="2.40.110.10">
    <property type="entry name" value="Butyryl-CoA Dehydrogenase, subunit A, domain 2"/>
    <property type="match status" value="1"/>
</dbReference>
<accession>A0A402CF29</accession>
<protein>
    <submittedName>
        <fullName evidence="10">Butyryl-CoA dehydrogenase</fullName>
    </submittedName>
</protein>
<dbReference type="GO" id="GO:0005886">
    <property type="term" value="C:plasma membrane"/>
    <property type="evidence" value="ECO:0007669"/>
    <property type="project" value="TreeGrafter"/>
</dbReference>
<dbReference type="EMBL" id="BHYM01000050">
    <property type="protein sequence ID" value="GCE42157.1"/>
    <property type="molecule type" value="Genomic_DNA"/>
</dbReference>
<dbReference type="InterPro" id="IPR013786">
    <property type="entry name" value="AcylCoA_DH/ox_N"/>
</dbReference>
<gene>
    <name evidence="10" type="ORF">Rhow_006096</name>
</gene>
<evidence type="ECO:0000259" key="7">
    <source>
        <dbReference type="Pfam" id="PF00441"/>
    </source>
</evidence>
<dbReference type="SUPFAM" id="SSF47203">
    <property type="entry name" value="Acyl-CoA dehydrogenase C-terminal domain-like"/>
    <property type="match status" value="1"/>
</dbReference>
<evidence type="ECO:0000259" key="8">
    <source>
        <dbReference type="Pfam" id="PF02770"/>
    </source>
</evidence>
<comment type="similarity">
    <text evidence="2 6">Belongs to the acyl-CoA dehydrogenase family.</text>
</comment>
<keyword evidence="3 6" id="KW-0285">Flavoprotein</keyword>
<feature type="domain" description="Acyl-CoA dehydrogenase/oxidase C-terminal" evidence="7">
    <location>
        <begin position="250"/>
        <end position="401"/>
    </location>
</feature>
<dbReference type="RefSeq" id="WP_124394141.1">
    <property type="nucleotide sequence ID" value="NZ_BHYM01000050.1"/>
</dbReference>
<keyword evidence="5 6" id="KW-0560">Oxidoreductase</keyword>
<dbReference type="SUPFAM" id="SSF56645">
    <property type="entry name" value="Acyl-CoA dehydrogenase NM domain-like"/>
    <property type="match status" value="1"/>
</dbReference>
<evidence type="ECO:0000256" key="4">
    <source>
        <dbReference type="ARBA" id="ARBA00022827"/>
    </source>
</evidence>
<dbReference type="AlphaFoldDB" id="A0A402CF29"/>
<keyword evidence="11" id="KW-1185">Reference proteome</keyword>
<feature type="domain" description="Acyl-CoA oxidase/dehydrogenase middle" evidence="8">
    <location>
        <begin position="144"/>
        <end position="236"/>
    </location>
</feature>
<proteinExistence type="inferred from homology"/>
<comment type="caution">
    <text evidence="10">The sequence shown here is derived from an EMBL/GenBank/DDBJ whole genome shotgun (WGS) entry which is preliminary data.</text>
</comment>
<dbReference type="Pfam" id="PF02771">
    <property type="entry name" value="Acyl-CoA_dh_N"/>
    <property type="match status" value="1"/>
</dbReference>
<dbReference type="InterPro" id="IPR052161">
    <property type="entry name" value="Mycobact_Acyl-CoA_DH"/>
</dbReference>
<dbReference type="InterPro" id="IPR046373">
    <property type="entry name" value="Acyl-CoA_Oxase/DH_mid-dom_sf"/>
</dbReference>
<dbReference type="Gene3D" id="1.10.540.10">
    <property type="entry name" value="Acyl-CoA dehydrogenase/oxidase, N-terminal domain"/>
    <property type="match status" value="1"/>
</dbReference>
<evidence type="ECO:0000256" key="6">
    <source>
        <dbReference type="RuleBase" id="RU362125"/>
    </source>
</evidence>
<dbReference type="Pfam" id="PF02770">
    <property type="entry name" value="Acyl-CoA_dh_M"/>
    <property type="match status" value="1"/>
</dbReference>
<feature type="domain" description="Acyl-CoA dehydrogenase/oxidase N-terminal" evidence="9">
    <location>
        <begin position="28"/>
        <end position="138"/>
    </location>
</feature>
<reference evidence="10 11" key="1">
    <citation type="submission" date="2018-11" db="EMBL/GenBank/DDBJ databases">
        <title>Microbial catabolism of amino acid.</title>
        <authorList>
            <person name="Hibi M."/>
            <person name="Ogawa J."/>
        </authorList>
    </citation>
    <scope>NUCLEOTIDE SEQUENCE [LARGE SCALE GENOMIC DNA]</scope>
    <source>
        <strain evidence="10 11">C31-06</strain>
    </source>
</reference>
<dbReference type="InterPro" id="IPR009100">
    <property type="entry name" value="AcylCoA_DH/oxidase_NM_dom_sf"/>
</dbReference>
<dbReference type="InterPro" id="IPR006091">
    <property type="entry name" value="Acyl-CoA_Oxase/DH_mid-dom"/>
</dbReference>
<dbReference type="Pfam" id="PF00441">
    <property type="entry name" value="Acyl-CoA_dh_1"/>
    <property type="match status" value="1"/>
</dbReference>
<comment type="cofactor">
    <cofactor evidence="1 6">
        <name>FAD</name>
        <dbReference type="ChEBI" id="CHEBI:57692"/>
    </cofactor>
</comment>